<sequence length="116" mass="13380">MSSVPSLYVEWDIQLVAYIHDRTTVSPEKWAPTEYDLSLFQEGLTTKRTAHELLLSNLKLLEGHTVLRVAKCDRSVACREVAKYDNKKIINDEGKLCREAKDIVETIKMYEMITYA</sequence>
<proteinExistence type="predicted"/>
<organism evidence="1 2">
    <name type="scientific">Mucor flavus</name>
    <dbReference type="NCBI Taxonomy" id="439312"/>
    <lineage>
        <taxon>Eukaryota</taxon>
        <taxon>Fungi</taxon>
        <taxon>Fungi incertae sedis</taxon>
        <taxon>Mucoromycota</taxon>
        <taxon>Mucoromycotina</taxon>
        <taxon>Mucoromycetes</taxon>
        <taxon>Mucorales</taxon>
        <taxon>Mucorineae</taxon>
        <taxon>Mucoraceae</taxon>
        <taxon>Mucor</taxon>
    </lineage>
</organism>
<reference evidence="1 2" key="1">
    <citation type="submission" date="2024-04" db="EMBL/GenBank/DDBJ databases">
        <title>genome sequences of Mucor flavus KT1a and Helicostylum pulchrum KT1b strains isolated from the surface of a dry-aged beef.</title>
        <authorList>
            <person name="Toyotome T."/>
            <person name="Hosono M."/>
            <person name="Torimaru M."/>
            <person name="Fukuda K."/>
            <person name="Mikami N."/>
        </authorList>
    </citation>
    <scope>NUCLEOTIDE SEQUENCE [LARGE SCALE GENOMIC DNA]</scope>
    <source>
        <strain evidence="1 2">KT1a</strain>
    </source>
</reference>
<dbReference type="EMBL" id="BAABUK010000037">
    <property type="protein sequence ID" value="GAA5817034.1"/>
    <property type="molecule type" value="Genomic_DNA"/>
</dbReference>
<evidence type="ECO:0000313" key="1">
    <source>
        <dbReference type="EMBL" id="GAA5817034.1"/>
    </source>
</evidence>
<accession>A0ABP9ZD88</accession>
<dbReference type="Proteomes" id="UP001473302">
    <property type="component" value="Unassembled WGS sequence"/>
</dbReference>
<protein>
    <submittedName>
        <fullName evidence="1">Uncharacterized protein</fullName>
    </submittedName>
</protein>
<name>A0ABP9ZD88_9FUNG</name>
<comment type="caution">
    <text evidence="1">The sequence shown here is derived from an EMBL/GenBank/DDBJ whole genome shotgun (WGS) entry which is preliminary data.</text>
</comment>
<keyword evidence="2" id="KW-1185">Reference proteome</keyword>
<gene>
    <name evidence="1" type="ORF">MFLAVUS_010570</name>
</gene>
<evidence type="ECO:0000313" key="2">
    <source>
        <dbReference type="Proteomes" id="UP001473302"/>
    </source>
</evidence>